<name>A0ABD3PXQ0_9STRA</name>
<proteinExistence type="predicted"/>
<comment type="caution">
    <text evidence="2">The sequence shown here is derived from an EMBL/GenBank/DDBJ whole genome shotgun (WGS) entry which is preliminary data.</text>
</comment>
<feature type="compositionally biased region" description="Basic and acidic residues" evidence="1">
    <location>
        <begin position="80"/>
        <end position="89"/>
    </location>
</feature>
<accession>A0ABD3PXQ0</accession>
<sequence length="663" mass="74588">MDRPTILLNRAVSASQVQKINGSENPHKQAKRNSTIPVISAATSPREKKLFSLPKLGGNWRKGYLGLSISSALAKANPKQKSEEEENRRKTVAVSEELSKDGDRPPDSQSLSNSMPFLHSHEVEENTFKGPSWKISERRLQTRRTRNSIFKREDVEKIKYMQLHQNVEHGNDDSQGCIVTAILNSLKKNHLCDVELIGGDGIVKGPSFLLCMYSSVIEELLYPKVLPCIQEDQSERDLDDLAPLTVTSLRTVDAPFATKPAISAMLHFLATQTLPDDMDDVRIMCQLYFLGKVFKINALADEAHRSGRLLINRSTGSELVCAAFDECKAFEIAGEKKKWWGYSIGGINEMKVFALDCILDAPAKLLLRGCGAKYLSPDSIQEILSHTDLDSDELTVLLILKQWVADFEGDHTIKIEAAKILVDEIDFTLIPPDVLRTQVASFEFVNKADVDSALKEIELKNSSRSPKDFEHVIVEGAGNKHVNGVYVRIEEDIGMDEDDIAFVKEATYENGDYSDFGLYLHGNKWTIASCADYSNAFYSCEVADYNLQRNETPSKGWITDTGIEPAPECHWNASKIGLNRSNRDAPCLEDIHEDIRREKKSSDASCRRLDNYDYSDQSDTRQKRITLWKMLTLPQDQSYRNSMVGSFRNSIRLSIADDDEDDD</sequence>
<feature type="region of interest" description="Disordered" evidence="1">
    <location>
        <begin position="17"/>
        <end position="44"/>
    </location>
</feature>
<evidence type="ECO:0000313" key="3">
    <source>
        <dbReference type="Proteomes" id="UP001530400"/>
    </source>
</evidence>
<dbReference type="InterPro" id="IPR011333">
    <property type="entry name" value="SKP1/BTB/POZ_sf"/>
</dbReference>
<organism evidence="2 3">
    <name type="scientific">Cyclotella atomus</name>
    <dbReference type="NCBI Taxonomy" id="382360"/>
    <lineage>
        <taxon>Eukaryota</taxon>
        <taxon>Sar</taxon>
        <taxon>Stramenopiles</taxon>
        <taxon>Ochrophyta</taxon>
        <taxon>Bacillariophyta</taxon>
        <taxon>Coscinodiscophyceae</taxon>
        <taxon>Thalassiosirophycidae</taxon>
        <taxon>Stephanodiscales</taxon>
        <taxon>Stephanodiscaceae</taxon>
        <taxon>Cyclotella</taxon>
    </lineage>
</organism>
<feature type="compositionally biased region" description="Polar residues" evidence="1">
    <location>
        <begin position="32"/>
        <end position="43"/>
    </location>
</feature>
<dbReference type="AlphaFoldDB" id="A0ABD3PXQ0"/>
<feature type="compositionally biased region" description="Basic and acidic residues" evidence="1">
    <location>
        <begin position="97"/>
        <end position="106"/>
    </location>
</feature>
<evidence type="ECO:0000313" key="2">
    <source>
        <dbReference type="EMBL" id="KAL3790905.1"/>
    </source>
</evidence>
<protein>
    <recommendedName>
        <fullName evidence="4">BACK domain-containing protein</fullName>
    </recommendedName>
</protein>
<gene>
    <name evidence="2" type="ORF">ACHAWO_010902</name>
</gene>
<keyword evidence="3" id="KW-1185">Reference proteome</keyword>
<dbReference type="EMBL" id="JALLPJ020000480">
    <property type="protein sequence ID" value="KAL3790905.1"/>
    <property type="molecule type" value="Genomic_DNA"/>
</dbReference>
<evidence type="ECO:0000256" key="1">
    <source>
        <dbReference type="SAM" id="MobiDB-lite"/>
    </source>
</evidence>
<dbReference type="Proteomes" id="UP001530400">
    <property type="component" value="Unassembled WGS sequence"/>
</dbReference>
<reference evidence="2 3" key="1">
    <citation type="submission" date="2024-10" db="EMBL/GenBank/DDBJ databases">
        <title>Updated reference genomes for cyclostephanoid diatoms.</title>
        <authorList>
            <person name="Roberts W.R."/>
            <person name="Alverson A.J."/>
        </authorList>
    </citation>
    <scope>NUCLEOTIDE SEQUENCE [LARGE SCALE GENOMIC DNA]</scope>
    <source>
        <strain evidence="2 3">AJA010-31</strain>
    </source>
</reference>
<dbReference type="Gene3D" id="3.30.710.10">
    <property type="entry name" value="Potassium Channel Kv1.1, Chain A"/>
    <property type="match status" value="1"/>
</dbReference>
<evidence type="ECO:0008006" key="4">
    <source>
        <dbReference type="Google" id="ProtNLM"/>
    </source>
</evidence>
<feature type="region of interest" description="Disordered" evidence="1">
    <location>
        <begin position="75"/>
        <end position="114"/>
    </location>
</feature>